<evidence type="ECO:0000256" key="1">
    <source>
        <dbReference type="SAM" id="MobiDB-lite"/>
    </source>
</evidence>
<protein>
    <submittedName>
        <fullName evidence="2">Uncharacterized protein</fullName>
    </submittedName>
</protein>
<dbReference type="RefSeq" id="WP_310343500.1">
    <property type="nucleotide sequence ID" value="NZ_JAVDXQ010000002.1"/>
</dbReference>
<organism evidence="2 3">
    <name type="scientific">Pelomonas aquatica</name>
    <dbReference type="NCBI Taxonomy" id="431058"/>
    <lineage>
        <taxon>Bacteria</taxon>
        <taxon>Pseudomonadati</taxon>
        <taxon>Pseudomonadota</taxon>
        <taxon>Betaproteobacteria</taxon>
        <taxon>Burkholderiales</taxon>
        <taxon>Sphaerotilaceae</taxon>
        <taxon>Roseateles</taxon>
    </lineage>
</organism>
<gene>
    <name evidence="2" type="ORF">J2X16_001593</name>
</gene>
<evidence type="ECO:0000313" key="2">
    <source>
        <dbReference type="EMBL" id="MDR7296254.1"/>
    </source>
</evidence>
<feature type="region of interest" description="Disordered" evidence="1">
    <location>
        <begin position="68"/>
        <end position="91"/>
    </location>
</feature>
<evidence type="ECO:0000313" key="3">
    <source>
        <dbReference type="Proteomes" id="UP001180536"/>
    </source>
</evidence>
<comment type="caution">
    <text evidence="2">The sequence shown here is derived from an EMBL/GenBank/DDBJ whole genome shotgun (WGS) entry which is preliminary data.</text>
</comment>
<dbReference type="Proteomes" id="UP001180536">
    <property type="component" value="Unassembled WGS sequence"/>
</dbReference>
<feature type="compositionally biased region" description="Basic and acidic residues" evidence="1">
    <location>
        <begin position="76"/>
        <end position="85"/>
    </location>
</feature>
<name>A0ABU1Z6J5_9BURK</name>
<keyword evidence="3" id="KW-1185">Reference proteome</keyword>
<reference evidence="2 3" key="1">
    <citation type="submission" date="2023-07" db="EMBL/GenBank/DDBJ databases">
        <title>Sorghum-associated microbial communities from plants grown in Nebraska, USA.</title>
        <authorList>
            <person name="Schachtman D."/>
        </authorList>
    </citation>
    <scope>NUCLEOTIDE SEQUENCE [LARGE SCALE GENOMIC DNA]</scope>
    <source>
        <strain evidence="2 3">BE310</strain>
    </source>
</reference>
<accession>A0ABU1Z6J5</accession>
<proteinExistence type="predicted"/>
<dbReference type="EMBL" id="JAVDXQ010000002">
    <property type="protein sequence ID" value="MDR7296254.1"/>
    <property type="molecule type" value="Genomic_DNA"/>
</dbReference>
<sequence length="91" mass="9864">MKEPDQRTAMATGTTLATGTLVMSRACPDDSSLADEFPTAGAVQVTHVRYRTDRDLESIDAGFDHSAAWSTAHARPSTDRAEHRSCTGRIQ</sequence>